<feature type="transmembrane region" description="Helical" evidence="1">
    <location>
        <begin position="62"/>
        <end position="83"/>
    </location>
</feature>
<protein>
    <submittedName>
        <fullName evidence="2">Cytochrome c biogenesis protein</fullName>
    </submittedName>
</protein>
<reference evidence="2 3" key="1">
    <citation type="submission" date="2013-07" db="EMBL/GenBank/DDBJ databases">
        <title>Genome of Archaeoglobus fulgidus.</title>
        <authorList>
            <person name="Fiebig A."/>
            <person name="Birkeland N.-K."/>
        </authorList>
    </citation>
    <scope>NUCLEOTIDE SEQUENCE [LARGE SCALE GENOMIC DNA]</scope>
    <source>
        <strain evidence="2 3">DSM 8774</strain>
    </source>
</reference>
<feature type="transmembrane region" description="Helical" evidence="1">
    <location>
        <begin position="104"/>
        <end position="128"/>
    </location>
</feature>
<feature type="transmembrane region" description="Helical" evidence="1">
    <location>
        <begin position="35"/>
        <end position="56"/>
    </location>
</feature>
<proteinExistence type="predicted"/>
<feature type="transmembrane region" description="Helical" evidence="1">
    <location>
        <begin position="140"/>
        <end position="158"/>
    </location>
</feature>
<evidence type="ECO:0000256" key="1">
    <source>
        <dbReference type="SAM" id="Phobius"/>
    </source>
</evidence>
<evidence type="ECO:0000313" key="3">
    <source>
        <dbReference type="Proteomes" id="UP000028501"/>
    </source>
</evidence>
<dbReference type="GeneID" id="24794666"/>
<dbReference type="EMBL" id="CP006577">
    <property type="protein sequence ID" value="AIG97935.1"/>
    <property type="molecule type" value="Genomic_DNA"/>
</dbReference>
<organism evidence="2 3">
    <name type="scientific">Archaeoglobus fulgidus DSM 8774</name>
    <dbReference type="NCBI Taxonomy" id="1344584"/>
    <lineage>
        <taxon>Archaea</taxon>
        <taxon>Methanobacteriati</taxon>
        <taxon>Methanobacteriota</taxon>
        <taxon>Archaeoglobi</taxon>
        <taxon>Archaeoglobales</taxon>
        <taxon>Archaeoglobaceae</taxon>
        <taxon>Archaeoglobus</taxon>
    </lineage>
</organism>
<accession>A0A075WBZ2</accession>
<dbReference type="RefSeq" id="WP_048064325.1">
    <property type="nucleotide sequence ID" value="NZ_CP006577.1"/>
</dbReference>
<dbReference type="Proteomes" id="UP000028501">
    <property type="component" value="Chromosome"/>
</dbReference>
<dbReference type="HOGENOM" id="CLU_053225_4_1_2"/>
<feature type="transmembrane region" description="Helical" evidence="1">
    <location>
        <begin position="6"/>
        <end position="28"/>
    </location>
</feature>
<keyword evidence="1" id="KW-1133">Transmembrane helix</keyword>
<keyword evidence="1" id="KW-0472">Membrane</keyword>
<sequence length="193" mass="21143">MLEMLMAFALGILSVFSPCVLPVVPLIFAGSRGRALDAFLIVAGLTISMLILGYTASLFFGFFRVVAMLFLLIFALILLSDELDEKVSIFASRMTSGLSWKIQTLPSFFFGMLLAFLWLPCILPFAGIAISQTLLSENPLVMLSYGLGMAVTIAAVFKMGEKFVKANFQLIRKVTGAIVLLYLAYFALTEVLL</sequence>
<dbReference type="AlphaFoldDB" id="A0A075WBZ2"/>
<gene>
    <name evidence="2" type="ORF">AFULGI_00011540</name>
</gene>
<keyword evidence="1" id="KW-0812">Transmembrane</keyword>
<dbReference type="KEGG" id="afg:AFULGI_00011540"/>
<evidence type="ECO:0000313" key="2">
    <source>
        <dbReference type="EMBL" id="AIG97935.1"/>
    </source>
</evidence>
<name>A0A075WBZ2_ARCFL</name>
<feature type="transmembrane region" description="Helical" evidence="1">
    <location>
        <begin position="170"/>
        <end position="188"/>
    </location>
</feature>